<protein>
    <submittedName>
        <fullName evidence="5">LysR family transcriptional regulator</fullName>
    </submittedName>
</protein>
<gene>
    <name evidence="5" type="ORF">IHV77_08310</name>
</gene>
<keyword evidence="6" id="KW-1185">Reference proteome</keyword>
<dbReference type="RefSeq" id="WP_194811504.1">
    <property type="nucleotide sequence ID" value="NZ_CP063056.1"/>
</dbReference>
<evidence type="ECO:0000313" key="5">
    <source>
        <dbReference type="EMBL" id="QPB41920.1"/>
    </source>
</evidence>
<dbReference type="PROSITE" id="PS50931">
    <property type="entry name" value="HTH_LYSR"/>
    <property type="match status" value="1"/>
</dbReference>
<dbReference type="Pfam" id="PF00126">
    <property type="entry name" value="HTH_1"/>
    <property type="match status" value="1"/>
</dbReference>
<sequence>MDLNAVRMFVGVVQAGSFSKAAEKLQIPIVTISRNIRELENQLNTQLLERAKMGVTPTLAGQKFYEQSYLSIDMLLGSARFTPMRRN</sequence>
<evidence type="ECO:0000259" key="4">
    <source>
        <dbReference type="PROSITE" id="PS50931"/>
    </source>
</evidence>
<evidence type="ECO:0000256" key="1">
    <source>
        <dbReference type="ARBA" id="ARBA00009437"/>
    </source>
</evidence>
<accession>A0ABX6UV62</accession>
<dbReference type="PANTHER" id="PTHR30126:SF84">
    <property type="entry name" value="HTH-TYPE TRANSCRIPTIONAL REGULATOR PTXR"/>
    <property type="match status" value="1"/>
</dbReference>
<evidence type="ECO:0000256" key="3">
    <source>
        <dbReference type="ARBA" id="ARBA00023163"/>
    </source>
</evidence>
<evidence type="ECO:0000313" key="6">
    <source>
        <dbReference type="Proteomes" id="UP000663069"/>
    </source>
</evidence>
<proteinExistence type="inferred from homology"/>
<dbReference type="EMBL" id="CP063056">
    <property type="protein sequence ID" value="QPB41920.1"/>
    <property type="molecule type" value="Genomic_DNA"/>
</dbReference>
<feature type="domain" description="HTH lysR-type" evidence="4">
    <location>
        <begin position="1"/>
        <end position="58"/>
    </location>
</feature>
<dbReference type="PANTHER" id="PTHR30126">
    <property type="entry name" value="HTH-TYPE TRANSCRIPTIONAL REGULATOR"/>
    <property type="match status" value="1"/>
</dbReference>
<organism evidence="5 6">
    <name type="scientific">Rodentibacter haemolyticus</name>
    <dbReference type="NCBI Taxonomy" id="2778911"/>
    <lineage>
        <taxon>Bacteria</taxon>
        <taxon>Pseudomonadati</taxon>
        <taxon>Pseudomonadota</taxon>
        <taxon>Gammaproteobacteria</taxon>
        <taxon>Pasteurellales</taxon>
        <taxon>Pasteurellaceae</taxon>
        <taxon>Rodentibacter</taxon>
    </lineage>
</organism>
<name>A0ABX6UV62_9PAST</name>
<dbReference type="SUPFAM" id="SSF46785">
    <property type="entry name" value="Winged helix' DNA-binding domain"/>
    <property type="match status" value="1"/>
</dbReference>
<dbReference type="InterPro" id="IPR000847">
    <property type="entry name" value="LysR_HTH_N"/>
</dbReference>
<keyword evidence="3" id="KW-0804">Transcription</keyword>
<dbReference type="Gene3D" id="1.10.10.10">
    <property type="entry name" value="Winged helix-like DNA-binding domain superfamily/Winged helix DNA-binding domain"/>
    <property type="match status" value="1"/>
</dbReference>
<reference evidence="5 6" key="1">
    <citation type="submission" date="2020-10" db="EMBL/GenBank/DDBJ databases">
        <title>Genome Sequencing of Rodentibacter spp. strain DSM111151.</title>
        <authorList>
            <person name="Benga L."/>
            <person name="Lautwein T."/>
        </authorList>
    </citation>
    <scope>NUCLEOTIDE SEQUENCE [LARGE SCALE GENOMIC DNA]</scope>
    <source>
        <strain evidence="5 6">DSM 111151</strain>
    </source>
</reference>
<dbReference type="InterPro" id="IPR036388">
    <property type="entry name" value="WH-like_DNA-bd_sf"/>
</dbReference>
<comment type="similarity">
    <text evidence="1">Belongs to the LysR transcriptional regulatory family.</text>
</comment>
<keyword evidence="2" id="KW-0805">Transcription regulation</keyword>
<evidence type="ECO:0000256" key="2">
    <source>
        <dbReference type="ARBA" id="ARBA00023015"/>
    </source>
</evidence>
<dbReference type="Proteomes" id="UP000663069">
    <property type="component" value="Chromosome"/>
</dbReference>
<dbReference type="InterPro" id="IPR036390">
    <property type="entry name" value="WH_DNA-bd_sf"/>
</dbReference>